<dbReference type="InterPro" id="IPR014031">
    <property type="entry name" value="Ketoacyl_synth_C"/>
</dbReference>
<dbReference type="Gene3D" id="3.40.47.10">
    <property type="match status" value="1"/>
</dbReference>
<dbReference type="InterPro" id="IPR016039">
    <property type="entry name" value="Thiolase-like"/>
</dbReference>
<dbReference type="SMART" id="SM00825">
    <property type="entry name" value="PKS_KS"/>
    <property type="match status" value="1"/>
</dbReference>
<dbReference type="Gene3D" id="3.40.366.10">
    <property type="entry name" value="Malonyl-Coenzyme A Acyl Carrier Protein, domain 2"/>
    <property type="match status" value="1"/>
</dbReference>
<accession>A0ABS1YLC9</accession>
<organism evidence="4 5">
    <name type="scientific">Micromonospora tarensis</name>
    <dbReference type="NCBI Taxonomy" id="2806100"/>
    <lineage>
        <taxon>Bacteria</taxon>
        <taxon>Bacillati</taxon>
        <taxon>Actinomycetota</taxon>
        <taxon>Actinomycetes</taxon>
        <taxon>Micromonosporales</taxon>
        <taxon>Micromonosporaceae</taxon>
        <taxon>Micromonospora</taxon>
    </lineage>
</organism>
<dbReference type="PROSITE" id="PS51257">
    <property type="entry name" value="PROKAR_LIPOPROTEIN"/>
    <property type="match status" value="1"/>
</dbReference>
<sequence length="828" mass="86883">MRTPIEKNTEDVPNFTPIAVIGISCRLPRANDPEEFWQLLRSGGSGIREVPGERWNVDKYFDAGEPGPGRVNSRSGGFLDNVAGFDAGFFGISPREAATLDLQQRLVLELGWEALENAGTLPATVRGTRTGVFVGATAGDYAGLIDQQGAHAYTRHAMIGLNRGLLANRLSYFLGLRGPSLTVDTAQSSALAAVHLACESLRHGESSLALAGGVNLNLAPHSTVAAAQFGALSPDGRCYTFDARANGYVRGEGGGFVLLKPLAAAVADGDPVYCVIRGSALNNDGGGPGLTAPHQAAQEEVLLLAYAAAGVDPAAVQYVELHGTGTRLGDPIEAAALGAVLGAGRDPGMPLAVGSAKTNVGHLEGAAGIVGLPKTVLAVRHREVPASLNFVTPNPAIAFDELRLRVQQEAGPWPRPELPLLAGVNSFGMGGTNCHVIVEQAPEPPAVPVEASVPLVASDLVPWVVSGKSPGAVEAGLAALDGLDADPGEVAWSLATARTRFDHRAVRLAPDLVVHGQKVSSDGRVVFVFPGQGSQWAGMAEDLMARSPRFREHMTECEAALAPFTGWRLSEVLRDLDRVDVVQPALFAVMVSLAKLWQDHGVRPAAVIGHSQGEIAAAHVAGILSLSDAARLRSAWLINPPGFADGESLPAGLDAAVDVHADAVAEHVRGRPVVLVGYSSGGLLAHAVTRCLEDRVDVQVAGLVLLDTYLPGDLSESMARSLHEEVFERGTGFAATDFAGLTAMGRYLDLFAGWQPAPVNAPTLIVRPERRVPALPGDQGDETPWQARWNLAHDLLTVAGDHCTMVTEFGADTGRAVHDWLRAVGDQS</sequence>
<dbReference type="SUPFAM" id="SSF53901">
    <property type="entry name" value="Thiolase-like"/>
    <property type="match status" value="1"/>
</dbReference>
<dbReference type="EMBL" id="JAEVHL010000155">
    <property type="protein sequence ID" value="MBM0278242.1"/>
    <property type="molecule type" value="Genomic_DNA"/>
</dbReference>
<name>A0ABS1YLC9_9ACTN</name>
<gene>
    <name evidence="4" type="ORF">JM949_24325</name>
</gene>
<keyword evidence="4" id="KW-0378">Hydrolase</keyword>
<dbReference type="Pfam" id="PF16197">
    <property type="entry name" value="KAsynt_C_assoc"/>
    <property type="match status" value="1"/>
</dbReference>
<dbReference type="InterPro" id="IPR014043">
    <property type="entry name" value="Acyl_transferase_dom"/>
</dbReference>
<dbReference type="InterPro" id="IPR001227">
    <property type="entry name" value="Ac_transferase_dom_sf"/>
</dbReference>
<dbReference type="PROSITE" id="PS52004">
    <property type="entry name" value="KS3_2"/>
    <property type="match status" value="1"/>
</dbReference>
<dbReference type="Proteomes" id="UP000622245">
    <property type="component" value="Unassembled WGS sequence"/>
</dbReference>
<dbReference type="PANTHER" id="PTHR43775">
    <property type="entry name" value="FATTY ACID SYNTHASE"/>
    <property type="match status" value="1"/>
</dbReference>
<keyword evidence="2" id="KW-0597">Phosphoprotein</keyword>
<dbReference type="CDD" id="cd00833">
    <property type="entry name" value="PKS"/>
    <property type="match status" value="1"/>
</dbReference>
<evidence type="ECO:0000313" key="5">
    <source>
        <dbReference type="Proteomes" id="UP000622245"/>
    </source>
</evidence>
<dbReference type="InterPro" id="IPR020802">
    <property type="entry name" value="TesA-like"/>
</dbReference>
<dbReference type="Pfam" id="PF02801">
    <property type="entry name" value="Ketoacyl-synt_C"/>
    <property type="match status" value="1"/>
</dbReference>
<reference evidence="4 5" key="1">
    <citation type="submission" date="2021-01" db="EMBL/GenBank/DDBJ databases">
        <title>Draft genome sequence of Micromonospora sp. strain STR1s_6.</title>
        <authorList>
            <person name="Karlyshev A."/>
            <person name="Jawad R."/>
        </authorList>
    </citation>
    <scope>NUCLEOTIDE SEQUENCE [LARGE SCALE GENOMIC DNA]</scope>
    <source>
        <strain evidence="4 5">STR1S-6</strain>
    </source>
</reference>
<dbReference type="InterPro" id="IPR014030">
    <property type="entry name" value="Ketoacyl_synth_N"/>
</dbReference>
<proteinExistence type="predicted"/>
<dbReference type="InterPro" id="IPR029058">
    <property type="entry name" value="AB_hydrolase_fold"/>
</dbReference>
<dbReference type="SUPFAM" id="SSF52151">
    <property type="entry name" value="FabD/lysophospholipase-like"/>
    <property type="match status" value="1"/>
</dbReference>
<dbReference type="InterPro" id="IPR020841">
    <property type="entry name" value="PKS_Beta-ketoAc_synthase_dom"/>
</dbReference>
<dbReference type="SMART" id="SM00824">
    <property type="entry name" value="PKS_TE"/>
    <property type="match status" value="1"/>
</dbReference>
<comment type="caution">
    <text evidence="4">The sequence shown here is derived from an EMBL/GenBank/DDBJ whole genome shotgun (WGS) entry which is preliminary data.</text>
</comment>
<dbReference type="Pfam" id="PF00109">
    <property type="entry name" value="ketoacyl-synt"/>
    <property type="match status" value="1"/>
</dbReference>
<dbReference type="SMART" id="SM00827">
    <property type="entry name" value="PKS_AT"/>
    <property type="match status" value="1"/>
</dbReference>
<evidence type="ECO:0000256" key="1">
    <source>
        <dbReference type="ARBA" id="ARBA00022450"/>
    </source>
</evidence>
<evidence type="ECO:0000313" key="4">
    <source>
        <dbReference type="EMBL" id="MBM0278242.1"/>
    </source>
</evidence>
<dbReference type="GO" id="GO:0016787">
    <property type="term" value="F:hydrolase activity"/>
    <property type="evidence" value="ECO:0007669"/>
    <property type="project" value="UniProtKB-KW"/>
</dbReference>
<dbReference type="InterPro" id="IPR032821">
    <property type="entry name" value="PKS_assoc"/>
</dbReference>
<dbReference type="InterPro" id="IPR050091">
    <property type="entry name" value="PKS_NRPS_Biosynth_Enz"/>
</dbReference>
<feature type="domain" description="Ketosynthase family 3 (KS3)" evidence="3">
    <location>
        <begin position="15"/>
        <end position="440"/>
    </location>
</feature>
<dbReference type="Pfam" id="PF00975">
    <property type="entry name" value="Thioesterase"/>
    <property type="match status" value="1"/>
</dbReference>
<evidence type="ECO:0000256" key="2">
    <source>
        <dbReference type="ARBA" id="ARBA00022553"/>
    </source>
</evidence>
<protein>
    <submittedName>
        <fullName evidence="4">Alpha/beta fold hydrolase</fullName>
    </submittedName>
</protein>
<dbReference type="PANTHER" id="PTHR43775:SF37">
    <property type="entry name" value="SI:DKEY-61P9.11"/>
    <property type="match status" value="1"/>
</dbReference>
<dbReference type="Pfam" id="PF00698">
    <property type="entry name" value="Acyl_transf_1"/>
    <property type="match status" value="1"/>
</dbReference>
<dbReference type="SUPFAM" id="SSF53474">
    <property type="entry name" value="alpha/beta-Hydrolases"/>
    <property type="match status" value="1"/>
</dbReference>
<keyword evidence="1" id="KW-0596">Phosphopantetheine</keyword>
<dbReference type="Gene3D" id="3.40.50.1820">
    <property type="entry name" value="alpha/beta hydrolase"/>
    <property type="match status" value="1"/>
</dbReference>
<dbReference type="InterPro" id="IPR016035">
    <property type="entry name" value="Acyl_Trfase/lysoPLipase"/>
</dbReference>
<dbReference type="InterPro" id="IPR001031">
    <property type="entry name" value="Thioesterase"/>
</dbReference>
<evidence type="ECO:0000259" key="3">
    <source>
        <dbReference type="PROSITE" id="PS52004"/>
    </source>
</evidence>
<keyword evidence="5" id="KW-1185">Reference proteome</keyword>